<dbReference type="Pfam" id="PF05833">
    <property type="entry name" value="NFACT_N"/>
    <property type="match status" value="1"/>
</dbReference>
<gene>
    <name evidence="3" type="ORF">EF807_06780</name>
</gene>
<keyword evidence="1" id="KW-0175">Coiled coil</keyword>
<dbReference type="SUPFAM" id="SSF46946">
    <property type="entry name" value="S13-like H2TH domain"/>
    <property type="match status" value="1"/>
</dbReference>
<feature type="domain" description="NFACT RNA-binding" evidence="2">
    <location>
        <begin position="466"/>
        <end position="576"/>
    </location>
</feature>
<dbReference type="PANTHER" id="PTHR15239">
    <property type="entry name" value="NUCLEAR EXPORT MEDIATOR FACTOR NEMF"/>
    <property type="match status" value="1"/>
</dbReference>
<dbReference type="GO" id="GO:0043023">
    <property type="term" value="F:ribosomal large subunit binding"/>
    <property type="evidence" value="ECO:0007669"/>
    <property type="project" value="TreeGrafter"/>
</dbReference>
<evidence type="ECO:0000313" key="3">
    <source>
        <dbReference type="EMBL" id="RZN67945.1"/>
    </source>
</evidence>
<organism evidence="3 4">
    <name type="scientific">Candidatus Methanolliviera hydrocarbonicum</name>
    <dbReference type="NCBI Taxonomy" id="2491085"/>
    <lineage>
        <taxon>Archaea</taxon>
        <taxon>Methanobacteriati</taxon>
        <taxon>Methanobacteriota</taxon>
        <taxon>Candidatus Methanoliparia</taxon>
        <taxon>Candidatus Methanoliparales</taxon>
        <taxon>Candidatus Methanollivieraceae</taxon>
        <taxon>Candidatus Methanolliviera</taxon>
    </lineage>
</organism>
<comment type="caution">
    <text evidence="3">The sequence shown here is derived from an EMBL/GenBank/DDBJ whole genome shotgun (WGS) entry which is preliminary data.</text>
</comment>
<feature type="coiled-coil region" evidence="1">
    <location>
        <begin position="428"/>
        <end position="455"/>
    </location>
</feature>
<dbReference type="Gene3D" id="2.30.310.10">
    <property type="entry name" value="ibrinogen binding protein from staphylococcus aureus domain"/>
    <property type="match status" value="1"/>
</dbReference>
<sequence>MQPKKQMSGLDIAAIAAEMQQIVRGKIEKIYQIGEKLRIRFYTAAVGKRDIMIDPNGKIYITENPPTAPKYPTGMAMLLRKYLTGGAILSVSQYKFDRILNIEVGRGGKRYNLLTELFSGGNVLLLNEDRLVIGSKENVIQGNKKISTGEAYTFPEVDFDPSDFSLLERDVKDILLNSDKNLSETIAVKLGFGRIYAEEICVRAKLNRKSRIEELSEEETENICFEVKKILSDVLLGEGNLKPNIVYSSGDSSKKAIGFFPVDLEIFKEEEKEYLKTFSGAADKYFKGEIERERVEEKGEKGKKDREKSKFERILERQGAAIEEYRRKMETNKELGDMIYAEYPPIEEILKTLNDARKRYSFGEIKEILRRGREKGIKTVEKIKSINEREKKIIFDLNGREIELSLEKNVFENAEIYYEKSKKFKKKINGALRSREKISEEMRRYKKEAEKKKKTTFKLKRRWYHKFRWFFSSNGFLVIAGRDADSNEEVVNKYMEKNDLFFHADISGAPATVIKTNKKEIPELTLEEAAKFAVSYSNYWKMGAYAGDCYWVYPEQVSKTPESGEYLSKGGFIIRGSRNYLKDVPADVCIGISVEDGIIGGPTSAIAGRCKYFVELEPGPFSQNDIAKKIYRHFIEIRERDEEIERDMISQEKIIHFAPPGTSRIK</sequence>
<dbReference type="NCBIfam" id="NF041120">
    <property type="entry name" value="RqcH_arch"/>
    <property type="match status" value="1"/>
</dbReference>
<evidence type="ECO:0000259" key="2">
    <source>
        <dbReference type="Pfam" id="PF05670"/>
    </source>
</evidence>
<dbReference type="AlphaFoldDB" id="A0A520KVF6"/>
<dbReference type="GO" id="GO:0072344">
    <property type="term" value="P:rescue of stalled ribosome"/>
    <property type="evidence" value="ECO:0007669"/>
    <property type="project" value="TreeGrafter"/>
</dbReference>
<protein>
    <submittedName>
        <fullName evidence="3">Fibronectin-binding domain-containing protein</fullName>
    </submittedName>
</protein>
<evidence type="ECO:0000256" key="1">
    <source>
        <dbReference type="SAM" id="Coils"/>
    </source>
</evidence>
<dbReference type="PANTHER" id="PTHR15239:SF6">
    <property type="entry name" value="RIBOSOME QUALITY CONTROL COMPLEX SUBUNIT NEMF"/>
    <property type="match status" value="1"/>
</dbReference>
<dbReference type="GO" id="GO:0000049">
    <property type="term" value="F:tRNA binding"/>
    <property type="evidence" value="ECO:0007669"/>
    <property type="project" value="TreeGrafter"/>
</dbReference>
<proteinExistence type="predicted"/>
<dbReference type="InterPro" id="IPR051608">
    <property type="entry name" value="RQC_Subunit_NEMF"/>
</dbReference>
<name>A0A520KVF6_9EURY</name>
<reference evidence="3 4" key="1">
    <citation type="journal article" date="2019" name="Nat. Microbiol.">
        <title>Wide diversity of methane and short-chain alkane metabolisms in uncultured archaea.</title>
        <authorList>
            <person name="Borrel G."/>
            <person name="Adam P.S."/>
            <person name="McKay L.J."/>
            <person name="Chen L.X."/>
            <person name="Sierra-Garcia I.N."/>
            <person name="Sieber C.M."/>
            <person name="Letourneur Q."/>
            <person name="Ghozlane A."/>
            <person name="Andersen G.L."/>
            <person name="Li W.J."/>
            <person name="Hallam S.J."/>
            <person name="Muyzer G."/>
            <person name="de Oliveira V.M."/>
            <person name="Inskeep W.P."/>
            <person name="Banfield J.F."/>
            <person name="Gribaldo S."/>
        </authorList>
    </citation>
    <scope>NUCLEOTIDE SEQUENCE [LARGE SCALE GENOMIC DNA]</scope>
    <source>
        <strain evidence="3">NM1b</strain>
    </source>
</reference>
<dbReference type="GO" id="GO:1990112">
    <property type="term" value="C:RQC complex"/>
    <property type="evidence" value="ECO:0007669"/>
    <property type="project" value="TreeGrafter"/>
</dbReference>
<accession>A0A520KVF6</accession>
<dbReference type="Proteomes" id="UP000320766">
    <property type="component" value="Unassembled WGS sequence"/>
</dbReference>
<dbReference type="InterPro" id="IPR010979">
    <property type="entry name" value="Ribosomal_uS13-like_H2TH"/>
</dbReference>
<dbReference type="Pfam" id="PF05670">
    <property type="entry name" value="NFACT-R_1"/>
    <property type="match status" value="1"/>
</dbReference>
<dbReference type="Gene3D" id="1.10.8.50">
    <property type="match status" value="1"/>
</dbReference>
<dbReference type="InterPro" id="IPR008532">
    <property type="entry name" value="NFACT_RNA-bd"/>
</dbReference>
<evidence type="ECO:0000313" key="4">
    <source>
        <dbReference type="Proteomes" id="UP000320766"/>
    </source>
</evidence>
<dbReference type="EMBL" id="RXIL01000121">
    <property type="protein sequence ID" value="RZN67945.1"/>
    <property type="molecule type" value="Genomic_DNA"/>
</dbReference>